<dbReference type="GO" id="GO:0051082">
    <property type="term" value="F:unfolded protein binding"/>
    <property type="evidence" value="ECO:0007669"/>
    <property type="project" value="TreeGrafter"/>
</dbReference>
<evidence type="ECO:0000256" key="2">
    <source>
        <dbReference type="SAM" id="MobiDB-lite"/>
    </source>
</evidence>
<organism evidence="3 4">
    <name type="scientific">Aspergillus transmontanensis</name>
    <dbReference type="NCBI Taxonomy" id="1034304"/>
    <lineage>
        <taxon>Eukaryota</taxon>
        <taxon>Fungi</taxon>
        <taxon>Dikarya</taxon>
        <taxon>Ascomycota</taxon>
        <taxon>Pezizomycotina</taxon>
        <taxon>Eurotiomycetes</taxon>
        <taxon>Eurotiomycetidae</taxon>
        <taxon>Eurotiales</taxon>
        <taxon>Aspergillaceae</taxon>
        <taxon>Aspergillus</taxon>
        <taxon>Aspergillus subgen. Circumdati</taxon>
    </lineage>
</organism>
<feature type="compositionally biased region" description="Polar residues" evidence="2">
    <location>
        <begin position="135"/>
        <end position="145"/>
    </location>
</feature>
<keyword evidence="4" id="KW-1185">Reference proteome</keyword>
<name>A0A5N6W5B7_9EURO</name>
<dbReference type="Pfam" id="PF21730">
    <property type="entry name" value="Vma22_CCDC115"/>
    <property type="match status" value="2"/>
</dbReference>
<dbReference type="AlphaFoldDB" id="A0A5N6W5B7"/>
<dbReference type="GO" id="GO:1990871">
    <property type="term" value="C:Vma12-Vma22 assembly complex"/>
    <property type="evidence" value="ECO:0007669"/>
    <property type="project" value="TreeGrafter"/>
</dbReference>
<proteinExistence type="predicted"/>
<dbReference type="GO" id="GO:0070072">
    <property type="term" value="P:vacuolar proton-transporting V-type ATPase complex assembly"/>
    <property type="evidence" value="ECO:0007669"/>
    <property type="project" value="InterPro"/>
</dbReference>
<feature type="compositionally biased region" description="Basic and acidic residues" evidence="2">
    <location>
        <begin position="174"/>
        <end position="190"/>
    </location>
</feature>
<reference evidence="4" key="1">
    <citation type="submission" date="2019-04" db="EMBL/GenBank/DDBJ databases">
        <title>Friends and foes A comparative genomics studyof 23 Aspergillus species from section Flavi.</title>
        <authorList>
            <consortium name="DOE Joint Genome Institute"/>
            <person name="Kjaerbolling I."/>
            <person name="Vesth T."/>
            <person name="Frisvad J.C."/>
            <person name="Nybo J.L."/>
            <person name="Theobald S."/>
            <person name="Kildgaard S."/>
            <person name="Isbrandt T."/>
            <person name="Kuo A."/>
            <person name="Sato A."/>
            <person name="Lyhne E.K."/>
            <person name="Kogle M.E."/>
            <person name="Wiebenga A."/>
            <person name="Kun R.S."/>
            <person name="Lubbers R.J."/>
            <person name="Makela M.R."/>
            <person name="Barry K."/>
            <person name="Chovatia M."/>
            <person name="Clum A."/>
            <person name="Daum C."/>
            <person name="Haridas S."/>
            <person name="He G."/>
            <person name="LaButti K."/>
            <person name="Lipzen A."/>
            <person name="Mondo S."/>
            <person name="Riley R."/>
            <person name="Salamov A."/>
            <person name="Simmons B.A."/>
            <person name="Magnuson J.K."/>
            <person name="Henrissat B."/>
            <person name="Mortensen U.H."/>
            <person name="Larsen T.O."/>
            <person name="Devries R.P."/>
            <person name="Grigoriev I.V."/>
            <person name="Machida M."/>
            <person name="Baker S.E."/>
            <person name="Andersen M.R."/>
        </authorList>
    </citation>
    <scope>NUCLEOTIDE SEQUENCE [LARGE SCALE GENOMIC DNA]</scope>
    <source>
        <strain evidence="4">CBS 130015</strain>
    </source>
</reference>
<evidence type="ECO:0000313" key="4">
    <source>
        <dbReference type="Proteomes" id="UP000325433"/>
    </source>
</evidence>
<gene>
    <name evidence="3" type="ORF">BDV41DRAFT_586508</name>
</gene>
<evidence type="ECO:0000313" key="3">
    <source>
        <dbReference type="EMBL" id="KAE8315676.1"/>
    </source>
</evidence>
<feature type="region of interest" description="Disordered" evidence="2">
    <location>
        <begin position="124"/>
        <end position="190"/>
    </location>
</feature>
<dbReference type="PANTHER" id="PTHR31996">
    <property type="entry name" value="COILED-COIL DOMAIN-CONTAINING PROTEIN 115"/>
    <property type="match status" value="1"/>
</dbReference>
<protein>
    <recommendedName>
        <fullName evidence="1">Vacuolar ATPase assembly protein VMA22</fullName>
    </recommendedName>
</protein>
<dbReference type="EMBL" id="ML738311">
    <property type="protein sequence ID" value="KAE8315676.1"/>
    <property type="molecule type" value="Genomic_DNA"/>
</dbReference>
<feature type="region of interest" description="Disordered" evidence="2">
    <location>
        <begin position="81"/>
        <end position="108"/>
    </location>
</feature>
<dbReference type="PANTHER" id="PTHR31996:SF2">
    <property type="entry name" value="COILED-COIL DOMAIN-CONTAINING PROTEIN 115"/>
    <property type="match status" value="1"/>
</dbReference>
<evidence type="ECO:0000256" key="1">
    <source>
        <dbReference type="ARBA" id="ARBA00093634"/>
    </source>
</evidence>
<dbReference type="Proteomes" id="UP000325433">
    <property type="component" value="Unassembled WGS sequence"/>
</dbReference>
<sequence>MNTATGCGVERKVTLSAGNEGRIAPLQGLESTVVPPDESEEISGHFLIWEGFLSLAQANYTCPPGRRYGADYYDERMKATRKVDLEPPTSAKNVEASSVDESSDESTKRGDYKRIFTIKLATSDSAEEPSELTRGENQSHSSDAFTSECEGPEEECDPKAEDSTTSSGNPGAREPAETKPRSSEKKPRSSDPIRWYGILVSPFLRSAQKYFTEALGGPLPELASVVVEMQAVEKEVKSSIIKLHEANEEEVDSAKSPLLCDVPSEIFWKLSWFFHFTFILHFSQLSIATFVHATISKPWIDQRFDGSLGDCRLSQPSLLMPIGPCTRETWFHVEIAEWHLFLNLRRTVNR</sequence>
<dbReference type="InterPro" id="IPR040357">
    <property type="entry name" value="Vma22/CCDC115"/>
</dbReference>
<accession>A0A5N6W5B7</accession>